<dbReference type="AlphaFoldDB" id="A0A5B7IQ68"/>
<dbReference type="Proteomes" id="UP000324222">
    <property type="component" value="Unassembled WGS sequence"/>
</dbReference>
<proteinExistence type="predicted"/>
<feature type="compositionally biased region" description="Pro residues" evidence="1">
    <location>
        <begin position="1"/>
        <end position="11"/>
    </location>
</feature>
<organism evidence="2 3">
    <name type="scientific">Portunus trituberculatus</name>
    <name type="common">Swimming crab</name>
    <name type="synonym">Neptunus trituberculatus</name>
    <dbReference type="NCBI Taxonomy" id="210409"/>
    <lineage>
        <taxon>Eukaryota</taxon>
        <taxon>Metazoa</taxon>
        <taxon>Ecdysozoa</taxon>
        <taxon>Arthropoda</taxon>
        <taxon>Crustacea</taxon>
        <taxon>Multicrustacea</taxon>
        <taxon>Malacostraca</taxon>
        <taxon>Eumalacostraca</taxon>
        <taxon>Eucarida</taxon>
        <taxon>Decapoda</taxon>
        <taxon>Pleocyemata</taxon>
        <taxon>Brachyura</taxon>
        <taxon>Eubrachyura</taxon>
        <taxon>Portunoidea</taxon>
        <taxon>Portunidae</taxon>
        <taxon>Portuninae</taxon>
        <taxon>Portunus</taxon>
    </lineage>
</organism>
<gene>
    <name evidence="2" type="ORF">E2C01_081596</name>
</gene>
<accession>A0A5B7IQ68</accession>
<dbReference type="EMBL" id="VSRR010072434">
    <property type="protein sequence ID" value="MPC86760.1"/>
    <property type="molecule type" value="Genomic_DNA"/>
</dbReference>
<feature type="region of interest" description="Disordered" evidence="1">
    <location>
        <begin position="1"/>
        <end position="29"/>
    </location>
</feature>
<comment type="caution">
    <text evidence="2">The sequence shown here is derived from an EMBL/GenBank/DDBJ whole genome shotgun (WGS) entry which is preliminary data.</text>
</comment>
<name>A0A5B7IQ68_PORTR</name>
<protein>
    <submittedName>
        <fullName evidence="2">Uncharacterized protein</fullName>
    </submittedName>
</protein>
<keyword evidence="3" id="KW-1185">Reference proteome</keyword>
<evidence type="ECO:0000313" key="3">
    <source>
        <dbReference type="Proteomes" id="UP000324222"/>
    </source>
</evidence>
<evidence type="ECO:0000256" key="1">
    <source>
        <dbReference type="SAM" id="MobiDB-lite"/>
    </source>
</evidence>
<evidence type="ECO:0000313" key="2">
    <source>
        <dbReference type="EMBL" id="MPC86760.1"/>
    </source>
</evidence>
<sequence>MAPSGATPPGPSTLLRRRRSSDLFRPSRG</sequence>
<reference evidence="2 3" key="1">
    <citation type="submission" date="2019-05" db="EMBL/GenBank/DDBJ databases">
        <title>Another draft genome of Portunus trituberculatus and its Hox gene families provides insights of decapod evolution.</title>
        <authorList>
            <person name="Jeong J.-H."/>
            <person name="Song I."/>
            <person name="Kim S."/>
            <person name="Choi T."/>
            <person name="Kim D."/>
            <person name="Ryu S."/>
            <person name="Kim W."/>
        </authorList>
    </citation>
    <scope>NUCLEOTIDE SEQUENCE [LARGE SCALE GENOMIC DNA]</scope>
    <source>
        <tissue evidence="2">Muscle</tissue>
    </source>
</reference>